<dbReference type="PANTHER" id="PTHR38447:SF1">
    <property type="entry name" value="RNA POLYMERASE-BINDING TRANSCRIPTION FACTOR CARD"/>
    <property type="match status" value="1"/>
</dbReference>
<dbReference type="InterPro" id="IPR003711">
    <property type="entry name" value="CarD-like/TRCF_RID"/>
</dbReference>
<dbReference type="Pfam" id="PF02559">
    <property type="entry name" value="CarD_TRCF_RID"/>
    <property type="match status" value="1"/>
</dbReference>
<feature type="domain" description="CarD-like/TRCF RNAP-interacting" evidence="1">
    <location>
        <begin position="9"/>
        <end position="119"/>
    </location>
</feature>
<dbReference type="InterPro" id="IPR052531">
    <property type="entry name" value="CarD-like_regulator"/>
</dbReference>
<dbReference type="PANTHER" id="PTHR38447">
    <property type="entry name" value="TRANSCRIPTION FACTOR YDEB-RELATED"/>
    <property type="match status" value="1"/>
</dbReference>
<protein>
    <submittedName>
        <fullName evidence="2">CarD family transcriptional regulator</fullName>
    </submittedName>
</protein>
<proteinExistence type="predicted"/>
<dbReference type="InterPro" id="IPR042215">
    <property type="entry name" value="CarD-like_C"/>
</dbReference>
<dbReference type="Gene3D" id="1.20.58.1290">
    <property type="entry name" value="CarD-like, C-terminal domain"/>
    <property type="match status" value="1"/>
</dbReference>
<dbReference type="Gene3D" id="2.40.10.170">
    <property type="match status" value="1"/>
</dbReference>
<organism evidence="2 3">
    <name type="scientific">Hyalomma marginatum</name>
    <dbReference type="NCBI Taxonomy" id="34627"/>
    <lineage>
        <taxon>Eukaryota</taxon>
        <taxon>Metazoa</taxon>
        <taxon>Ecdysozoa</taxon>
        <taxon>Arthropoda</taxon>
        <taxon>Chelicerata</taxon>
        <taxon>Arachnida</taxon>
        <taxon>Acari</taxon>
        <taxon>Parasitiformes</taxon>
        <taxon>Ixodida</taxon>
        <taxon>Ixodoidea</taxon>
        <taxon>Ixodidae</taxon>
        <taxon>Hyalomminae</taxon>
        <taxon>Hyalomma</taxon>
    </lineage>
</organism>
<gene>
    <name evidence="2" type="ORF">MHYMCMPASI_00085</name>
</gene>
<dbReference type="Proteomes" id="UP000837675">
    <property type="component" value="Unassembled WGS sequence"/>
</dbReference>
<dbReference type="AlphaFoldDB" id="A0A8S4BV54"/>
<dbReference type="SMART" id="SM01058">
    <property type="entry name" value="CarD_TRCF"/>
    <property type="match status" value="1"/>
</dbReference>
<dbReference type="InterPro" id="IPR036101">
    <property type="entry name" value="CarD-like/TRCF_RID_sf"/>
</dbReference>
<dbReference type="SUPFAM" id="SSF141259">
    <property type="entry name" value="CarD-like"/>
    <property type="match status" value="1"/>
</dbReference>
<keyword evidence="3" id="KW-1185">Reference proteome</keyword>
<evidence type="ECO:0000259" key="1">
    <source>
        <dbReference type="SMART" id="SM01058"/>
    </source>
</evidence>
<dbReference type="InterPro" id="IPR048792">
    <property type="entry name" value="CarD_C"/>
</dbReference>
<name>A0A8S4BV54_9ACAR</name>
<dbReference type="Pfam" id="PF21095">
    <property type="entry name" value="CarD_C"/>
    <property type="match status" value="1"/>
</dbReference>
<dbReference type="GO" id="GO:0009303">
    <property type="term" value="P:rRNA transcription"/>
    <property type="evidence" value="ECO:0007669"/>
    <property type="project" value="TreeGrafter"/>
</dbReference>
<evidence type="ECO:0000313" key="2">
    <source>
        <dbReference type="EMBL" id="CAG7589048.1"/>
    </source>
</evidence>
<accession>A0A8S4BV54</accession>
<feature type="non-terminal residue" evidence="2">
    <location>
        <position position="1"/>
    </location>
</feature>
<evidence type="ECO:0000313" key="3">
    <source>
        <dbReference type="Proteomes" id="UP000837675"/>
    </source>
</evidence>
<sequence length="170" mass="19087">VSRASENIAFKVGDTVVYPSHGVGQITAEEIQVVAGCEMPLYVISFVKDKMILRVPKSRAIKTGLRHLTSSNDFEEAISVLKQKAKVTKGMWSKRAQEYEQKINSGNIIRIAEVLRDLHKNAGEADRSYSERVIYEAALERLSNEYAASIGLEKDDAHAKLIELLDYYKI</sequence>
<reference evidence="2" key="1">
    <citation type="submission" date="2021-06" db="EMBL/GenBank/DDBJ databases">
        <authorList>
            <person name="Nardi T."/>
            <person name="Nardi T."/>
        </authorList>
    </citation>
    <scope>NUCLEOTIDE SEQUENCE</scope>
</reference>
<comment type="caution">
    <text evidence="2">The sequence shown here is derived from an EMBL/GenBank/DDBJ whole genome shotgun (WGS) entry which is preliminary data.</text>
</comment>
<dbReference type="EMBL" id="CAJVAF010000020">
    <property type="protein sequence ID" value="CAG7589048.1"/>
    <property type="molecule type" value="Genomic_DNA"/>
</dbReference>